<keyword evidence="2" id="KW-1185">Reference proteome</keyword>
<protein>
    <submittedName>
        <fullName evidence="1">Head-to-tail connector complex protein</fullName>
    </submittedName>
</protein>
<proteinExistence type="predicted"/>
<sequence>MTDLHDQVAPDTEDFVTCWMQPVMRTAVERDLGEVLPFCEVTLVDGSDDPDCGDDDSVVQLDFYGRGVQAARQAADVGHRRMLFLFRNFETVTLSDGSLADIDYGEVVMKPRRMQFADDKIVRYTGRYKLATSYVTVS</sequence>
<evidence type="ECO:0000313" key="1">
    <source>
        <dbReference type="EMBL" id="AVO21616.1"/>
    </source>
</evidence>
<dbReference type="EMBL" id="MH001449">
    <property type="protein sequence ID" value="AVO21616.1"/>
    <property type="molecule type" value="Genomic_DNA"/>
</dbReference>
<accession>A0A2P1JR38</accession>
<dbReference type="GeneID" id="60335196"/>
<dbReference type="Proteomes" id="UP000241634">
    <property type="component" value="Segment"/>
</dbReference>
<gene>
    <name evidence="1" type="primary">10</name>
    <name evidence="1" type="ORF">SEA_MOOMOO_10</name>
</gene>
<dbReference type="RefSeq" id="YP_009963611.1">
    <property type="nucleotide sequence ID" value="NC_051721.1"/>
</dbReference>
<organism evidence="1 2">
    <name type="scientific">Mycobacterium phage MooMoo</name>
    <dbReference type="NCBI Taxonomy" id="2108127"/>
    <lineage>
        <taxon>Viruses</taxon>
        <taxon>Duplodnaviria</taxon>
        <taxon>Heunggongvirae</taxon>
        <taxon>Uroviricota</taxon>
        <taxon>Caudoviricetes</taxon>
        <taxon>Gracegardnervirinae</taxon>
        <taxon>Moomoovirus</taxon>
        <taxon>Moomoovirus moomoo</taxon>
    </lineage>
</organism>
<dbReference type="KEGG" id="vg:60335196"/>
<reference evidence="2" key="1">
    <citation type="submission" date="2018-02" db="EMBL/GenBank/DDBJ databases">
        <authorList>
            <person name="Cohen D.B."/>
            <person name="Kent A.D."/>
        </authorList>
    </citation>
    <scope>NUCLEOTIDE SEQUENCE [LARGE SCALE GENOMIC DNA]</scope>
</reference>
<evidence type="ECO:0000313" key="2">
    <source>
        <dbReference type="Proteomes" id="UP000241634"/>
    </source>
</evidence>
<name>A0A2P1JR38_9CAUD</name>